<keyword evidence="3" id="KW-1185">Reference proteome</keyword>
<protein>
    <submittedName>
        <fullName evidence="2">Uncharacterized protein</fullName>
    </submittedName>
</protein>
<dbReference type="EMBL" id="PTIX01000006">
    <property type="protein sequence ID" value="PPK68003.1"/>
    <property type="molecule type" value="Genomic_DNA"/>
</dbReference>
<comment type="caution">
    <text evidence="2">The sequence shown here is derived from an EMBL/GenBank/DDBJ whole genome shotgun (WGS) entry which is preliminary data.</text>
</comment>
<proteinExistence type="predicted"/>
<reference evidence="2 3" key="1">
    <citation type="submission" date="2018-02" db="EMBL/GenBank/DDBJ databases">
        <title>Genomic Encyclopedia of Archaeal and Bacterial Type Strains, Phase II (KMG-II): from individual species to whole genera.</title>
        <authorList>
            <person name="Goeker M."/>
        </authorList>
    </citation>
    <scope>NUCLEOTIDE SEQUENCE [LARGE SCALE GENOMIC DNA]</scope>
    <source>
        <strain evidence="2 3">YU 961-1</strain>
    </source>
</reference>
<name>A0A2S6GS58_9PSEU</name>
<feature type="region of interest" description="Disordered" evidence="1">
    <location>
        <begin position="1"/>
        <end position="23"/>
    </location>
</feature>
<evidence type="ECO:0000313" key="2">
    <source>
        <dbReference type="EMBL" id="PPK68003.1"/>
    </source>
</evidence>
<gene>
    <name evidence="2" type="ORF">CLV40_106236</name>
</gene>
<dbReference type="AlphaFoldDB" id="A0A2S6GS58"/>
<dbReference type="RefSeq" id="WP_146108032.1">
    <property type="nucleotide sequence ID" value="NZ_CP154825.1"/>
</dbReference>
<evidence type="ECO:0000313" key="3">
    <source>
        <dbReference type="Proteomes" id="UP000239203"/>
    </source>
</evidence>
<sequence>MADQQGNGGEPYEAETTVGRDGYRRKVRMSEKAYIERQETNRVFARELGKAVGGGGDPLTRAAISIAGAVADAIGGADRKHIDR</sequence>
<dbReference type="Proteomes" id="UP000239203">
    <property type="component" value="Unassembled WGS sequence"/>
</dbReference>
<accession>A0A2S6GS58</accession>
<organism evidence="2 3">
    <name type="scientific">Actinokineospora auranticolor</name>
    <dbReference type="NCBI Taxonomy" id="155976"/>
    <lineage>
        <taxon>Bacteria</taxon>
        <taxon>Bacillati</taxon>
        <taxon>Actinomycetota</taxon>
        <taxon>Actinomycetes</taxon>
        <taxon>Pseudonocardiales</taxon>
        <taxon>Pseudonocardiaceae</taxon>
        <taxon>Actinokineospora</taxon>
    </lineage>
</organism>
<evidence type="ECO:0000256" key="1">
    <source>
        <dbReference type="SAM" id="MobiDB-lite"/>
    </source>
</evidence>